<evidence type="ECO:0000313" key="2">
    <source>
        <dbReference type="EMBL" id="ALS02049.1"/>
    </source>
</evidence>
<organism evidence="2 3">
    <name type="scientific">Enterococcus silesiacus</name>
    <dbReference type="NCBI Taxonomy" id="332949"/>
    <lineage>
        <taxon>Bacteria</taxon>
        <taxon>Bacillati</taxon>
        <taxon>Bacillota</taxon>
        <taxon>Bacilli</taxon>
        <taxon>Lactobacillales</taxon>
        <taxon>Enterococcaceae</taxon>
        <taxon>Enterococcus</taxon>
    </lineage>
</organism>
<dbReference type="InterPro" id="IPR010982">
    <property type="entry name" value="Lambda_DNA-bd_dom_sf"/>
</dbReference>
<proteinExistence type="predicted"/>
<dbReference type="Pfam" id="PF01381">
    <property type="entry name" value="HTH_3"/>
    <property type="match status" value="1"/>
</dbReference>
<protein>
    <recommendedName>
        <fullName evidence="1">HTH cro/C1-type domain-containing protein</fullName>
    </recommendedName>
</protein>
<evidence type="ECO:0000259" key="1">
    <source>
        <dbReference type="PROSITE" id="PS50943"/>
    </source>
</evidence>
<dbReference type="Proteomes" id="UP000065511">
    <property type="component" value="Chromosome"/>
</dbReference>
<dbReference type="PROSITE" id="PS50943">
    <property type="entry name" value="HTH_CROC1"/>
    <property type="match status" value="1"/>
</dbReference>
<keyword evidence="3" id="KW-1185">Reference proteome</keyword>
<gene>
    <name evidence="2" type="ORF">ATZ33_11830</name>
</gene>
<dbReference type="Gene3D" id="1.10.260.40">
    <property type="entry name" value="lambda repressor-like DNA-binding domains"/>
    <property type="match status" value="1"/>
</dbReference>
<dbReference type="InterPro" id="IPR001387">
    <property type="entry name" value="Cro/C1-type_HTH"/>
</dbReference>
<dbReference type="RefSeq" id="WP_083429197.1">
    <property type="nucleotide sequence ID" value="NZ_JXLC01000024.1"/>
</dbReference>
<evidence type="ECO:0000313" key="3">
    <source>
        <dbReference type="Proteomes" id="UP000065511"/>
    </source>
</evidence>
<sequence>MENINIYSIQIERYEVDLSFIRERRMELGLTQVDLASYLGYQNSSSYYKLENGDSTLNAIHLPVIAQVLKCDLDSLYKKCLA</sequence>
<accession>A0ABM5WAG3</accession>
<dbReference type="SMART" id="SM00530">
    <property type="entry name" value="HTH_XRE"/>
    <property type="match status" value="1"/>
</dbReference>
<feature type="domain" description="HTH cro/C1-type" evidence="1">
    <location>
        <begin position="21"/>
        <end position="76"/>
    </location>
</feature>
<dbReference type="SUPFAM" id="SSF47413">
    <property type="entry name" value="lambda repressor-like DNA-binding domains"/>
    <property type="match status" value="1"/>
</dbReference>
<dbReference type="EMBL" id="CP013614">
    <property type="protein sequence ID" value="ALS02049.1"/>
    <property type="molecule type" value="Genomic_DNA"/>
</dbReference>
<reference evidence="2 3" key="1">
    <citation type="submission" date="2015-12" db="EMBL/GenBank/DDBJ databases">
        <authorList>
            <person name="Lauer A."/>
            <person name="Humrighouse B."/>
            <person name="Loparev V."/>
            <person name="Shewmaker P.L."/>
            <person name="Whitney A.M."/>
            <person name="McLaughlin R.W."/>
        </authorList>
    </citation>
    <scope>NUCLEOTIDE SEQUENCE [LARGE SCALE GENOMIC DNA]</scope>
    <source>
        <strain evidence="2 3">LMG 23085</strain>
    </source>
</reference>
<dbReference type="CDD" id="cd00093">
    <property type="entry name" value="HTH_XRE"/>
    <property type="match status" value="1"/>
</dbReference>
<name>A0ABM5WAG3_9ENTE</name>